<accession>A0A1D9LLS3</accession>
<protein>
    <recommendedName>
        <fullName evidence="1">Cytotoxic necrotizing factor Rho-activating domain-containing protein</fullName>
    </recommendedName>
</protein>
<dbReference type="CDD" id="cd16834">
    <property type="entry name" value="CNF1-like"/>
    <property type="match status" value="1"/>
</dbReference>
<dbReference type="Proteomes" id="UP000178776">
    <property type="component" value="Chromosome"/>
</dbReference>
<dbReference type="KEGG" id="cvc:BKX93_20435"/>
<evidence type="ECO:0000259" key="1">
    <source>
        <dbReference type="Pfam" id="PF05785"/>
    </source>
</evidence>
<proteinExistence type="predicted"/>
<dbReference type="STRING" id="1108595.BKX93_20435"/>
<evidence type="ECO:0000313" key="2">
    <source>
        <dbReference type="EMBL" id="AOZ52133.1"/>
    </source>
</evidence>
<dbReference type="InterPro" id="IPR011324">
    <property type="entry name" value="Cytotoxic_necrot_fac-like_cat"/>
</dbReference>
<organism evidence="2 3">
    <name type="scientific">Chromobacterium vaccinii</name>
    <dbReference type="NCBI Taxonomy" id="1108595"/>
    <lineage>
        <taxon>Bacteria</taxon>
        <taxon>Pseudomonadati</taxon>
        <taxon>Pseudomonadota</taxon>
        <taxon>Betaproteobacteria</taxon>
        <taxon>Neisseriales</taxon>
        <taxon>Chromobacteriaceae</taxon>
        <taxon>Chromobacterium</taxon>
    </lineage>
</organism>
<feature type="domain" description="Cytotoxic necrotizing factor Rho-activating" evidence="1">
    <location>
        <begin position="213"/>
        <end position="394"/>
    </location>
</feature>
<dbReference type="Pfam" id="PF05785">
    <property type="entry name" value="CNF1"/>
    <property type="match status" value="1"/>
</dbReference>
<gene>
    <name evidence="2" type="ORF">BKX93_20435</name>
</gene>
<dbReference type="AlphaFoldDB" id="A0A1D9LLS3"/>
<sequence length="406" mass="43924">MNVFNANFSSLNALKGKDGAKLGEAHIGLHKNGDLVVYTGIDFLLHPNQVRQAKDFLAENMGGDTAEKSFPLLADLLVQARRRDVSASFVAADIHAGDKFKNDPRFNHVVSTCTPAEAERFDSDKRQVLDGSIRPLQGCGIVAPSSLLDTLPVKFDFIMHDKNVNMTGGSEFPLRSEGRPKGFYVYDGAHAKADEQLPGTPYGNYFNKHAFGPDLKIIGVDNGDKGTLGIRINFDDIPENIPLLINGGALSGCTMVYGVKDGHFYAYHAGKATREDDSWTTCTDGARSIMETHAQFAGGQVPAGVFGNQVLLDFLQGSFDYAVMGYCGHDDRPDSIVKNNGSRVVSFNYNGRDAGGAVRVGNSAALLMKKDGVLSFETLNDDMSIGLQGGDIQSLDCRTTRWLSGR</sequence>
<dbReference type="SUPFAM" id="SSF64438">
    <property type="entry name" value="CNF1/YfiH-like putative cysteine hydrolases"/>
    <property type="match status" value="1"/>
</dbReference>
<dbReference type="InterPro" id="IPR008430">
    <property type="entry name" value="CNF_Rho-act"/>
</dbReference>
<reference evidence="2 3" key="1">
    <citation type="submission" date="2016-10" db="EMBL/GenBank/DDBJ databases">
        <title>Chromobacterium muskegensis sp. nov., an insecticidal bacterium isolated from Sphagnum bogs.</title>
        <authorList>
            <person name="Sparks M.E."/>
            <person name="Blackburn M.B."/>
            <person name="Gundersen-Rindal D.E."/>
            <person name="Mitchell A."/>
            <person name="Farrar R."/>
            <person name="Kuhar D."/>
        </authorList>
    </citation>
    <scope>NUCLEOTIDE SEQUENCE [LARGE SCALE GENOMIC DNA]</scope>
    <source>
        <strain evidence="2 3">21-1</strain>
    </source>
</reference>
<dbReference type="EMBL" id="CP017707">
    <property type="protein sequence ID" value="AOZ52133.1"/>
    <property type="molecule type" value="Genomic_DNA"/>
</dbReference>
<dbReference type="Gene3D" id="3.60.100.10">
    <property type="entry name" value="Cytotoxic necrotizing factor, Rho-activating domain"/>
    <property type="match status" value="1"/>
</dbReference>
<dbReference type="InterPro" id="IPR037040">
    <property type="entry name" value="CNF_Rho-act_sf"/>
</dbReference>
<evidence type="ECO:0000313" key="3">
    <source>
        <dbReference type="Proteomes" id="UP000178776"/>
    </source>
</evidence>
<name>A0A1D9LLS3_9NEIS</name>